<dbReference type="OrthoDB" id="8479126at2"/>
<feature type="transmembrane region" description="Helical" evidence="1">
    <location>
        <begin position="243"/>
        <end position="268"/>
    </location>
</feature>
<evidence type="ECO:0000256" key="1">
    <source>
        <dbReference type="SAM" id="Phobius"/>
    </source>
</evidence>
<proteinExistence type="predicted"/>
<evidence type="ECO:0000313" key="2">
    <source>
        <dbReference type="EMBL" id="TNJ34811.1"/>
    </source>
</evidence>
<comment type="caution">
    <text evidence="2">The sequence shown here is derived from an EMBL/GenBank/DDBJ whole genome shotgun (WGS) entry which is preliminary data.</text>
</comment>
<dbReference type="Proteomes" id="UP000305760">
    <property type="component" value="Unassembled WGS sequence"/>
</dbReference>
<keyword evidence="3" id="KW-1185">Reference proteome</keyword>
<dbReference type="RefSeq" id="WP_139445630.1">
    <property type="nucleotide sequence ID" value="NZ_SMDR01000001.1"/>
</dbReference>
<name>A0A5C4RVE2_9GAMM</name>
<keyword evidence="1" id="KW-0472">Membrane</keyword>
<accession>A0A5C4RVE2</accession>
<evidence type="ECO:0000313" key="3">
    <source>
        <dbReference type="Proteomes" id="UP000305760"/>
    </source>
</evidence>
<feature type="transmembrane region" description="Helical" evidence="1">
    <location>
        <begin position="280"/>
        <end position="300"/>
    </location>
</feature>
<keyword evidence="1" id="KW-0812">Transmembrane</keyword>
<dbReference type="EMBL" id="SMDR01000001">
    <property type="protein sequence ID" value="TNJ34811.1"/>
    <property type="molecule type" value="Genomic_DNA"/>
</dbReference>
<organism evidence="2 3">
    <name type="scientific">Arenimonas terrae</name>
    <dbReference type="NCBI Taxonomy" id="2546226"/>
    <lineage>
        <taxon>Bacteria</taxon>
        <taxon>Pseudomonadati</taxon>
        <taxon>Pseudomonadota</taxon>
        <taxon>Gammaproteobacteria</taxon>
        <taxon>Lysobacterales</taxon>
        <taxon>Lysobacteraceae</taxon>
        <taxon>Arenimonas</taxon>
    </lineage>
</organism>
<reference evidence="2 3" key="1">
    <citation type="submission" date="2019-03" db="EMBL/GenBank/DDBJ databases">
        <title>Arenimonas daejeonensis sp. nov., isolated from compost.</title>
        <authorList>
            <person name="Jeon C.O."/>
        </authorList>
    </citation>
    <scope>NUCLEOTIDE SEQUENCE [LARGE SCALE GENOMIC DNA]</scope>
    <source>
        <strain evidence="2 3">R29</strain>
    </source>
</reference>
<feature type="transmembrane region" description="Helical" evidence="1">
    <location>
        <begin position="200"/>
        <end position="223"/>
    </location>
</feature>
<gene>
    <name evidence="2" type="ORF">E1B00_03240</name>
</gene>
<dbReference type="AlphaFoldDB" id="A0A5C4RVE2"/>
<protein>
    <submittedName>
        <fullName evidence="2">Uncharacterized protein</fullName>
    </submittedName>
</protein>
<sequence>MTALALSLLRRWLRLAPGPDALARWPVDEATWTAFLAMERRRGGPPYNELPMPESVPAGGLEVIAEADGLWLAGRRVALPQRGNPEILEARLVDGDPVATLEMTLKTAPRVNSSGAVLPPEFSRLSVPVPGPAWREARRAEAHFNRDTPGKPDFFHGRGDGSDPEDLSTCPACGFQTHKFRSQCERCGMGLQSRRWSRRFGALLIVCGLILTALMGGVLRFVGPILYQVVVYGDSARFNGTRIQAVVVLTLLGGVFLFGVLCLAYGGWQVATGRTHLRGARAIAKFFGVIMALAFLILWLK</sequence>
<keyword evidence="1" id="KW-1133">Transmembrane helix</keyword>